<evidence type="ECO:0000256" key="4">
    <source>
        <dbReference type="ARBA" id="ARBA00022801"/>
    </source>
</evidence>
<name>W0HSR6_9GAMM</name>
<dbReference type="HOGENOM" id="CLU_068979_13_1_6"/>
<dbReference type="OrthoDB" id="9791276at2"/>
<proteinExistence type="inferred from homology"/>
<comment type="pathway">
    <text evidence="5">Cofactor biosynthesis; nicotinate biosynthesis; nicotinate from nicotinamide: step 1/1.</text>
</comment>
<dbReference type="PATRIC" id="fig|1239307.3.peg.1996"/>
<keyword evidence="2" id="KW-0662">Pyridine nucleotide biosynthesis</keyword>
<feature type="domain" description="Isochorismatase-like" evidence="9">
    <location>
        <begin position="4"/>
        <end position="205"/>
    </location>
</feature>
<dbReference type="Proteomes" id="UP000019028">
    <property type="component" value="Chromosome"/>
</dbReference>
<evidence type="ECO:0000256" key="5">
    <source>
        <dbReference type="ARBA" id="ARBA00037900"/>
    </source>
</evidence>
<evidence type="ECO:0000256" key="3">
    <source>
        <dbReference type="ARBA" id="ARBA00022723"/>
    </source>
</evidence>
<accession>W0HSR6</accession>
<dbReference type="InterPro" id="IPR000868">
    <property type="entry name" value="Isochorismatase-like_dom"/>
</dbReference>
<dbReference type="EMBL" id="CP006569">
    <property type="protein sequence ID" value="AHF76871.1"/>
    <property type="molecule type" value="Genomic_DNA"/>
</dbReference>
<dbReference type="AlphaFoldDB" id="W0HSR6"/>
<sequence length="217" mass="23630">MARAILLVDLQNDFCAGGALAVPQGDAVIPVANAALALCARWNIPAVASQDWHPRDHGSFAINAGQPVNTLGVLEGLEQIWWPVHCVQETPGADFHPRLNRAGLAAVFRKGEQRHIDSYSTFFDNGRRAQTVLDGWLRAHDIDRLTVLGLATDYCVKYSVLDALHLGYAVEVLTDGCRGVNLQPEDSAEALREMARRGAEMLTLDAFAARLETCEVG</sequence>
<dbReference type="NCBIfam" id="NF008623">
    <property type="entry name" value="PRK11609.1"/>
    <property type="match status" value="1"/>
</dbReference>
<evidence type="ECO:0000256" key="8">
    <source>
        <dbReference type="ARBA" id="ARBA00072277"/>
    </source>
</evidence>
<evidence type="ECO:0000256" key="1">
    <source>
        <dbReference type="ARBA" id="ARBA00006336"/>
    </source>
</evidence>
<dbReference type="CDD" id="cd01011">
    <property type="entry name" value="nicotinamidase"/>
    <property type="match status" value="1"/>
</dbReference>
<keyword evidence="3" id="KW-0479">Metal-binding</keyword>
<dbReference type="RefSeq" id="WP_025421998.1">
    <property type="nucleotide sequence ID" value="NZ_CP006569.1"/>
</dbReference>
<dbReference type="PANTHER" id="PTHR11080:SF2">
    <property type="entry name" value="LD05707P"/>
    <property type="match status" value="1"/>
</dbReference>
<gene>
    <name evidence="10" type="primary">pncA</name>
    <name evidence="10" type="ORF">Sant_1818</name>
</gene>
<evidence type="ECO:0000256" key="6">
    <source>
        <dbReference type="ARBA" id="ARBA00039017"/>
    </source>
</evidence>
<dbReference type="InterPro" id="IPR052347">
    <property type="entry name" value="Isochorismatase_Nicotinamidase"/>
</dbReference>
<dbReference type="Pfam" id="PF00857">
    <property type="entry name" value="Isochorismatase"/>
    <property type="match status" value="1"/>
</dbReference>
<dbReference type="GO" id="GO:0019363">
    <property type="term" value="P:pyridine nucleotide biosynthetic process"/>
    <property type="evidence" value="ECO:0007669"/>
    <property type="project" value="UniProtKB-KW"/>
</dbReference>
<keyword evidence="4" id="KW-0378">Hydrolase</keyword>
<comment type="similarity">
    <text evidence="1">Belongs to the isochorismatase family.</text>
</comment>
<dbReference type="InterPro" id="IPR036380">
    <property type="entry name" value="Isochorismatase-like_sf"/>
</dbReference>
<dbReference type="EC" id="3.5.1.19" evidence="6"/>
<dbReference type="SUPFAM" id="SSF52499">
    <property type="entry name" value="Isochorismatase-like hydrolases"/>
    <property type="match status" value="1"/>
</dbReference>
<dbReference type="PANTHER" id="PTHR11080">
    <property type="entry name" value="PYRAZINAMIDASE/NICOTINAMIDASE"/>
    <property type="match status" value="1"/>
</dbReference>
<dbReference type="FunFam" id="3.40.50.850:FF:000006">
    <property type="entry name" value="Bifunctional pyrazinamidase/nicotinamidase"/>
    <property type="match status" value="1"/>
</dbReference>
<protein>
    <recommendedName>
        <fullName evidence="8">Nicotinamidase</fullName>
        <ecNumber evidence="6">3.5.1.19</ecNumber>
    </recommendedName>
    <alternativeName>
        <fullName evidence="7">Nicotinamide deamidase</fullName>
    </alternativeName>
</protein>
<evidence type="ECO:0000259" key="9">
    <source>
        <dbReference type="Pfam" id="PF00857"/>
    </source>
</evidence>
<evidence type="ECO:0000256" key="7">
    <source>
        <dbReference type="ARBA" id="ARBA00043224"/>
    </source>
</evidence>
<organism evidence="10 11">
    <name type="scientific">Sodalis praecaptivus</name>
    <dbReference type="NCBI Taxonomy" id="1239307"/>
    <lineage>
        <taxon>Bacteria</taxon>
        <taxon>Pseudomonadati</taxon>
        <taxon>Pseudomonadota</taxon>
        <taxon>Gammaproteobacteria</taxon>
        <taxon>Enterobacterales</taxon>
        <taxon>Bruguierivoracaceae</taxon>
        <taxon>Sodalis</taxon>
    </lineage>
</organism>
<dbReference type="KEGG" id="sod:Sant_1818"/>
<dbReference type="GO" id="GO:0008936">
    <property type="term" value="F:nicotinamidase activity"/>
    <property type="evidence" value="ECO:0007669"/>
    <property type="project" value="UniProtKB-EC"/>
</dbReference>
<keyword evidence="11" id="KW-1185">Reference proteome</keyword>
<evidence type="ECO:0000313" key="10">
    <source>
        <dbReference type="EMBL" id="AHF76871.1"/>
    </source>
</evidence>
<reference evidence="10 11" key="1">
    <citation type="journal article" date="2014" name="Genome Biol. Evol.">
        <title>Genome degeneration and adaptation in a nascent stage of symbiosis.</title>
        <authorList>
            <person name="Oakeson K.F."/>
            <person name="Gil R."/>
            <person name="Clayton A.L."/>
            <person name="Dunn D.M."/>
            <person name="von Niederhausern A.C."/>
            <person name="Hamil C."/>
            <person name="Aoyagi A."/>
            <person name="Duval B."/>
            <person name="Baca A."/>
            <person name="Silva F.J."/>
            <person name="Vallier A."/>
            <person name="Jackson D.G."/>
            <person name="Latorre A."/>
            <person name="Weiss R.B."/>
            <person name="Heddi A."/>
            <person name="Moya A."/>
            <person name="Dale C."/>
        </authorList>
    </citation>
    <scope>NUCLEOTIDE SEQUENCE [LARGE SCALE GENOMIC DNA]</scope>
    <source>
        <strain evidence="10 11">HS1</strain>
    </source>
</reference>
<dbReference type="Gene3D" id="3.40.50.850">
    <property type="entry name" value="Isochorismatase-like"/>
    <property type="match status" value="1"/>
</dbReference>
<evidence type="ECO:0000313" key="11">
    <source>
        <dbReference type="Proteomes" id="UP000019028"/>
    </source>
</evidence>
<evidence type="ECO:0000256" key="2">
    <source>
        <dbReference type="ARBA" id="ARBA00022642"/>
    </source>
</evidence>
<dbReference type="GO" id="GO:0046872">
    <property type="term" value="F:metal ion binding"/>
    <property type="evidence" value="ECO:0007669"/>
    <property type="project" value="UniProtKB-KW"/>
</dbReference>